<dbReference type="Pfam" id="PF01027">
    <property type="entry name" value="Bax1-I"/>
    <property type="match status" value="1"/>
</dbReference>
<feature type="transmembrane region" description="Helical" evidence="6">
    <location>
        <begin position="160"/>
        <end position="180"/>
    </location>
</feature>
<dbReference type="RefSeq" id="WP_210663049.1">
    <property type="nucleotide sequence ID" value="NZ_JAGKQQ010000002.1"/>
</dbReference>
<dbReference type="EMBL" id="JAGKQQ010000002">
    <property type="protein sequence ID" value="MBP3960727.1"/>
    <property type="molecule type" value="Genomic_DNA"/>
</dbReference>
<evidence type="ECO:0000256" key="3">
    <source>
        <dbReference type="ARBA" id="ARBA00022692"/>
    </source>
</evidence>
<protein>
    <submittedName>
        <fullName evidence="7">Bax inhibitor-1/YccA family protein</fullName>
    </submittedName>
</protein>
<dbReference type="Proteomes" id="UP000676565">
    <property type="component" value="Unassembled WGS sequence"/>
</dbReference>
<evidence type="ECO:0000313" key="8">
    <source>
        <dbReference type="Proteomes" id="UP000676565"/>
    </source>
</evidence>
<reference evidence="7 8" key="1">
    <citation type="submission" date="2021-04" db="EMBL/GenBank/DDBJ databases">
        <authorList>
            <person name="Ivanova A."/>
        </authorList>
    </citation>
    <scope>NUCLEOTIDE SEQUENCE [LARGE SCALE GENOMIC DNA]</scope>
    <source>
        <strain evidence="7 8">G18</strain>
    </source>
</reference>
<evidence type="ECO:0000313" key="7">
    <source>
        <dbReference type="EMBL" id="MBP3960727.1"/>
    </source>
</evidence>
<feature type="transmembrane region" description="Helical" evidence="6">
    <location>
        <begin position="186"/>
        <end position="203"/>
    </location>
</feature>
<evidence type="ECO:0000256" key="4">
    <source>
        <dbReference type="ARBA" id="ARBA00022989"/>
    </source>
</evidence>
<evidence type="ECO:0000256" key="5">
    <source>
        <dbReference type="ARBA" id="ARBA00023136"/>
    </source>
</evidence>
<keyword evidence="8" id="KW-1185">Reference proteome</keyword>
<dbReference type="InterPro" id="IPR006214">
    <property type="entry name" value="Bax_inhibitor_1-related"/>
</dbReference>
<evidence type="ECO:0000256" key="2">
    <source>
        <dbReference type="ARBA" id="ARBA00010350"/>
    </source>
</evidence>
<comment type="caution">
    <text evidence="7">The sequence shown here is derived from an EMBL/GenBank/DDBJ whole genome shotgun (WGS) entry which is preliminary data.</text>
</comment>
<feature type="transmembrane region" description="Helical" evidence="6">
    <location>
        <begin position="29"/>
        <end position="47"/>
    </location>
</feature>
<dbReference type="PANTHER" id="PTHR23291">
    <property type="entry name" value="BAX INHIBITOR-RELATED"/>
    <property type="match status" value="1"/>
</dbReference>
<keyword evidence="3 6" id="KW-0812">Transmembrane</keyword>
<dbReference type="PANTHER" id="PTHR23291:SF50">
    <property type="entry name" value="PROTEIN LIFEGUARD 4"/>
    <property type="match status" value="1"/>
</dbReference>
<evidence type="ECO:0000256" key="6">
    <source>
        <dbReference type="RuleBase" id="RU004379"/>
    </source>
</evidence>
<feature type="transmembrane region" description="Helical" evidence="6">
    <location>
        <begin position="130"/>
        <end position="148"/>
    </location>
</feature>
<proteinExistence type="inferred from homology"/>
<feature type="transmembrane region" description="Helical" evidence="6">
    <location>
        <begin position="67"/>
        <end position="86"/>
    </location>
</feature>
<comment type="subcellular location">
    <subcellularLocation>
        <location evidence="1">Membrane</location>
        <topology evidence="1">Multi-pass membrane protein</topology>
    </subcellularLocation>
</comment>
<organism evidence="7 8">
    <name type="scientific">Gemmata palustris</name>
    <dbReference type="NCBI Taxonomy" id="2822762"/>
    <lineage>
        <taxon>Bacteria</taxon>
        <taxon>Pseudomonadati</taxon>
        <taxon>Planctomycetota</taxon>
        <taxon>Planctomycetia</taxon>
        <taxon>Gemmatales</taxon>
        <taxon>Gemmataceae</taxon>
        <taxon>Gemmata</taxon>
    </lineage>
</organism>
<sequence length="243" mass="25466">MSYLVDGYHSETVASAPPSARVAFIRRTYAHLAGAVLAFVGIEAALLSSGLGMEVFKSLFASGGNGAWIALMVLFVVGGIGAQMMARSRQSVGVQYAGLTLYVLLEVIIFLPILIVATQAPQYAGKDLPLQAGIVTLAAFGGLTAAVFTSGKDFSFLGPVLWVGALLGMGLVIAAVIGGFSLGLGFAALMVALACGFIIYDTSNIMHHYSTDQHVSAALQLFASVALLFWYVLRIFMSVSNDD</sequence>
<accession>A0ABS5C423</accession>
<evidence type="ECO:0000256" key="1">
    <source>
        <dbReference type="ARBA" id="ARBA00004141"/>
    </source>
</evidence>
<gene>
    <name evidence="7" type="ORF">J8F10_36355</name>
</gene>
<name>A0ABS5C423_9BACT</name>
<keyword evidence="4 6" id="KW-1133">Transmembrane helix</keyword>
<comment type="similarity">
    <text evidence="2 6">Belongs to the BI1 family.</text>
</comment>
<keyword evidence="5 6" id="KW-0472">Membrane</keyword>
<feature type="transmembrane region" description="Helical" evidence="6">
    <location>
        <begin position="215"/>
        <end position="233"/>
    </location>
</feature>
<feature type="transmembrane region" description="Helical" evidence="6">
    <location>
        <begin position="98"/>
        <end position="118"/>
    </location>
</feature>